<dbReference type="Pfam" id="PF13508">
    <property type="entry name" value="Acetyltransf_7"/>
    <property type="match status" value="1"/>
</dbReference>
<dbReference type="PROSITE" id="PS51186">
    <property type="entry name" value="GNAT"/>
    <property type="match status" value="1"/>
</dbReference>
<sequence>MKTTQRQAESQDYEFLYALKKSAEYAAVDAVFGWDEKVQRAIHRQEWQDAKPNIIEWQSQSIGSFLVSEHSERLYFGRFFLIPEFHSRGIGGNILNSVTRQADEINKPIKLCYLNGNRVCNLYSRHGFEEVHRDAQFVTMIRKPLTVQSLKYKSTSH</sequence>
<dbReference type="RefSeq" id="WP_205157389.1">
    <property type="nucleotide sequence ID" value="NZ_JAFEUM010000001.1"/>
</dbReference>
<evidence type="ECO:0000259" key="1">
    <source>
        <dbReference type="PROSITE" id="PS51186"/>
    </source>
</evidence>
<proteinExistence type="predicted"/>
<evidence type="ECO:0000313" key="3">
    <source>
        <dbReference type="Proteomes" id="UP000809621"/>
    </source>
</evidence>
<gene>
    <name evidence="2" type="ORF">JQC93_04420</name>
</gene>
<reference evidence="2 3" key="1">
    <citation type="submission" date="2021-02" db="EMBL/GenBank/DDBJ databases">
        <authorList>
            <person name="Park J.-S."/>
        </authorList>
    </citation>
    <scope>NUCLEOTIDE SEQUENCE [LARGE SCALE GENOMIC DNA]</scope>
    <source>
        <strain evidence="2 3">188UL20-2</strain>
    </source>
</reference>
<dbReference type="InterPro" id="IPR000182">
    <property type="entry name" value="GNAT_dom"/>
</dbReference>
<dbReference type="EMBL" id="JAFEUM010000001">
    <property type="protein sequence ID" value="MBM7035644.1"/>
    <property type="molecule type" value="Genomic_DNA"/>
</dbReference>
<evidence type="ECO:0000313" key="2">
    <source>
        <dbReference type="EMBL" id="MBM7035644.1"/>
    </source>
</evidence>
<comment type="caution">
    <text evidence="2">The sequence shown here is derived from an EMBL/GenBank/DDBJ whole genome shotgun (WGS) entry which is preliminary data.</text>
</comment>
<dbReference type="Gene3D" id="3.40.630.30">
    <property type="match status" value="1"/>
</dbReference>
<dbReference type="SUPFAM" id="SSF55729">
    <property type="entry name" value="Acyl-CoA N-acyltransferases (Nat)"/>
    <property type="match status" value="1"/>
</dbReference>
<name>A0ABS2HF39_9VIBR</name>
<dbReference type="InterPro" id="IPR016181">
    <property type="entry name" value="Acyl_CoA_acyltransferase"/>
</dbReference>
<organism evidence="2 3">
    <name type="scientific">Vibrio ulleungensis</name>
    <dbReference type="NCBI Taxonomy" id="2807619"/>
    <lineage>
        <taxon>Bacteria</taxon>
        <taxon>Pseudomonadati</taxon>
        <taxon>Pseudomonadota</taxon>
        <taxon>Gammaproteobacteria</taxon>
        <taxon>Vibrionales</taxon>
        <taxon>Vibrionaceae</taxon>
        <taxon>Vibrio</taxon>
    </lineage>
</organism>
<protein>
    <submittedName>
        <fullName evidence="2">GNAT family N-acetyltransferase</fullName>
    </submittedName>
</protein>
<dbReference type="Proteomes" id="UP000809621">
    <property type="component" value="Unassembled WGS sequence"/>
</dbReference>
<accession>A0ABS2HF39</accession>
<keyword evidence="3" id="KW-1185">Reference proteome</keyword>
<feature type="domain" description="N-acetyltransferase" evidence="1">
    <location>
        <begin position="3"/>
        <end position="146"/>
    </location>
</feature>